<evidence type="ECO:0000313" key="1">
    <source>
        <dbReference type="EMBL" id="KAH9803503.1"/>
    </source>
</evidence>
<dbReference type="Proteomes" id="UP000829398">
    <property type="component" value="Chromosome 1"/>
</dbReference>
<protein>
    <submittedName>
        <fullName evidence="1">Uncharacterized protein</fullName>
    </submittedName>
</protein>
<accession>A0ACB8P0R5</accession>
<name>A0ACB8P0R5_CITSI</name>
<dbReference type="EMBL" id="CM039170">
    <property type="protein sequence ID" value="KAH9803503.1"/>
    <property type="molecule type" value="Genomic_DNA"/>
</dbReference>
<evidence type="ECO:0000313" key="2">
    <source>
        <dbReference type="Proteomes" id="UP000829398"/>
    </source>
</evidence>
<gene>
    <name evidence="1" type="ORF">KPL71_001791</name>
</gene>
<proteinExistence type="predicted"/>
<keyword evidence="2" id="KW-1185">Reference proteome</keyword>
<organism evidence="1 2">
    <name type="scientific">Citrus sinensis</name>
    <name type="common">Sweet orange</name>
    <name type="synonym">Citrus aurantium var. sinensis</name>
    <dbReference type="NCBI Taxonomy" id="2711"/>
    <lineage>
        <taxon>Eukaryota</taxon>
        <taxon>Viridiplantae</taxon>
        <taxon>Streptophyta</taxon>
        <taxon>Embryophyta</taxon>
        <taxon>Tracheophyta</taxon>
        <taxon>Spermatophyta</taxon>
        <taxon>Magnoliopsida</taxon>
        <taxon>eudicotyledons</taxon>
        <taxon>Gunneridae</taxon>
        <taxon>Pentapetalae</taxon>
        <taxon>rosids</taxon>
        <taxon>malvids</taxon>
        <taxon>Sapindales</taxon>
        <taxon>Rutaceae</taxon>
        <taxon>Aurantioideae</taxon>
        <taxon>Citrus</taxon>
    </lineage>
</organism>
<reference evidence="2" key="1">
    <citation type="journal article" date="2023" name="Hortic. Res.">
        <title>A chromosome-level phased genome enabling allele-level studies in sweet orange: a case study on citrus Huanglongbing tolerance.</title>
        <authorList>
            <person name="Wu B."/>
            <person name="Yu Q."/>
            <person name="Deng Z."/>
            <person name="Duan Y."/>
            <person name="Luo F."/>
            <person name="Gmitter F. Jr."/>
        </authorList>
    </citation>
    <scope>NUCLEOTIDE SEQUENCE [LARGE SCALE GENOMIC DNA]</scope>
    <source>
        <strain evidence="2">cv. Valencia</strain>
    </source>
</reference>
<comment type="caution">
    <text evidence="1">The sequence shown here is derived from an EMBL/GenBank/DDBJ whole genome shotgun (WGS) entry which is preliminary data.</text>
</comment>
<sequence>MDPYGMALKWRPSRFLGLLSSTTCRVVGLQDGQWRLSNSRCSGHGRPSADPGIARKAITGEQTRSFEAKRCVWKHRSSRSGHRRKLRLYRAAALGKTKVLQILTEQVGDLRHHFYGNDDKTVLHMAVLGQHFDTAIWLLKHDSSLANKRTSKGPDGLTCLQLLALMPSAFKSYSKTADIWTSLVSSCLPTYDDDDCVDYNYKEDLETGKIDNRVACRKRTRGELNELLLKKDCTNKGNMIKAKKFVDFSAGELVELFVKKDCTNKAVHNYKKDKNWAFRLTLLFAASNGITEILKEIIHQHPQAILLDNLNEKEQNILHVSVKRRQYKVFELIMKDMRLSVPKWASRIDKKGYTLLHHVADMKHYKEGTRPGPVLQFQEELQLFEVSPLIIFNFVP</sequence>